<geneLocation type="plasmid" evidence="1">
    <name>pRGFK1372</name>
</geneLocation>
<reference evidence="1" key="1">
    <citation type="submission" date="2015-06" db="EMBL/GenBank/DDBJ databases">
        <authorList>
            <person name="Joergensen T."/>
        </authorList>
    </citation>
    <scope>NUCLEOTIDE SEQUENCE</scope>
    <source>
        <plasmid evidence="1">pRGFK1372</plasmid>
    </source>
</reference>
<evidence type="ECO:0000313" key="1">
    <source>
        <dbReference type="EMBL" id="CRY97111.1"/>
    </source>
</evidence>
<dbReference type="AlphaFoldDB" id="A0A0H5Q502"/>
<name>A0A0H5Q502_9ZZZZ</name>
<sequence length="167" mass="18041">MRVGGRLTSGAGIAGEREIPTVGDLPFAFSPAAAWRTAPRHTRRLLRWVWGSLLLSPVLPRFLLRRAGQFGTKSSTNFAQTRGCRWSCLHSSGGSVPSARNRDLVKRSVRRCPPPVRWSSGWSLIRRCGSGPGAVPACSRCAVRRVDFSAGQGEEGTPRKGGTLSLS</sequence>
<protein>
    <submittedName>
        <fullName evidence="1">Uncharacterized protein</fullName>
    </submittedName>
</protein>
<reference evidence="1" key="2">
    <citation type="submission" date="2015-07" db="EMBL/GenBank/DDBJ databases">
        <title>Plasmids, circular viruses and viroids from rat gut.</title>
        <authorList>
            <person name="Jorgensen T.J."/>
            <person name="Hansen M.A."/>
            <person name="Xu Z."/>
            <person name="Tabak M.A."/>
            <person name="Sorensen S.J."/>
            <person name="Hansen L.H."/>
        </authorList>
    </citation>
    <scope>NUCLEOTIDE SEQUENCE</scope>
    <source>
        <plasmid evidence="1">pRGFK1372</plasmid>
    </source>
</reference>
<proteinExistence type="predicted"/>
<keyword evidence="1" id="KW-0614">Plasmid</keyword>
<organism evidence="1">
    <name type="scientific">uncultured prokaryote</name>
    <dbReference type="NCBI Taxonomy" id="198431"/>
    <lineage>
        <taxon>unclassified sequences</taxon>
        <taxon>environmental samples</taxon>
    </lineage>
</organism>
<accession>A0A0H5Q502</accession>
<dbReference type="EMBL" id="LN853933">
    <property type="protein sequence ID" value="CRY97111.1"/>
    <property type="molecule type" value="Genomic_DNA"/>
</dbReference>